<dbReference type="Gene3D" id="3.30.2310.20">
    <property type="entry name" value="RelE-like"/>
    <property type="match status" value="1"/>
</dbReference>
<evidence type="ECO:0000256" key="1">
    <source>
        <dbReference type="ARBA" id="ARBA00022649"/>
    </source>
</evidence>
<name>A0A2N9ANU4_METEX</name>
<evidence type="ECO:0000313" key="3">
    <source>
        <dbReference type="Proteomes" id="UP000233769"/>
    </source>
</evidence>
<dbReference type="Pfam" id="PF05016">
    <property type="entry name" value="ParE_toxin"/>
    <property type="match status" value="1"/>
</dbReference>
<protein>
    <submittedName>
        <fullName evidence="2">Putative plasmid stabilization protein</fullName>
    </submittedName>
</protein>
<dbReference type="InterPro" id="IPR035093">
    <property type="entry name" value="RelE/ParE_toxin_dom_sf"/>
</dbReference>
<keyword evidence="1" id="KW-1277">Toxin-antitoxin system</keyword>
<dbReference type="InterPro" id="IPR007712">
    <property type="entry name" value="RelE/ParE_toxin"/>
</dbReference>
<dbReference type="AlphaFoldDB" id="A0A2N9ANU4"/>
<dbReference type="Proteomes" id="UP000233769">
    <property type="component" value="Chromosome tk0001"/>
</dbReference>
<dbReference type="RefSeq" id="WP_056499477.1">
    <property type="nucleotide sequence ID" value="NZ_JALJXG010000001.1"/>
</dbReference>
<dbReference type="EMBL" id="LT962688">
    <property type="protein sequence ID" value="SOR28999.1"/>
    <property type="molecule type" value="Genomic_DNA"/>
</dbReference>
<organism evidence="2 3">
    <name type="scientific">Methylorubrum extorquens</name>
    <name type="common">Methylobacterium dichloromethanicum</name>
    <name type="synonym">Methylobacterium extorquens</name>
    <dbReference type="NCBI Taxonomy" id="408"/>
    <lineage>
        <taxon>Bacteria</taxon>
        <taxon>Pseudomonadati</taxon>
        <taxon>Pseudomonadota</taxon>
        <taxon>Alphaproteobacteria</taxon>
        <taxon>Hyphomicrobiales</taxon>
        <taxon>Methylobacteriaceae</taxon>
        <taxon>Methylorubrum</taxon>
    </lineage>
</organism>
<dbReference type="SUPFAM" id="SSF143011">
    <property type="entry name" value="RelE-like"/>
    <property type="match status" value="1"/>
</dbReference>
<gene>
    <name evidence="2" type="ORF">TK0001_2397</name>
</gene>
<reference evidence="3" key="1">
    <citation type="submission" date="2017-10" db="EMBL/GenBank/DDBJ databases">
        <authorList>
            <person name="Regsiter A."/>
            <person name="William W."/>
        </authorList>
    </citation>
    <scope>NUCLEOTIDE SEQUENCE [LARGE SCALE GENOMIC DNA]</scope>
</reference>
<sequence length="80" mass="8674">MKTILYTAAALKSLTKLPKPAQADILAKLERYAATGLGSTKSLVGRPGVRLRIGDYRAVFTETGDTISVFAIGDRRDIYT</sequence>
<evidence type="ECO:0000313" key="2">
    <source>
        <dbReference type="EMBL" id="SOR28999.1"/>
    </source>
</evidence>
<accession>A0A2N9ANU4</accession>
<proteinExistence type="predicted"/>